<name>A0AAD0EBQ5_9RHOB</name>
<evidence type="ECO:0000313" key="1">
    <source>
        <dbReference type="EMBL" id="ATF04551.1"/>
    </source>
</evidence>
<sequence>MSKSIQHEARKKRSFTISMFCNTLPMFLPTQAGQHES</sequence>
<reference evidence="1 2" key="1">
    <citation type="journal article" date="2017" name="Front. Microbiol.">
        <title>Phaeobacter piscinae sp. nov., a species of the Roseobacter group and potential aquaculture probiont.</title>
        <authorList>
            <person name="Sonnenschein E.C."/>
            <person name="Phippen C.B.W."/>
            <person name="Nielsen K.F."/>
            <person name="Mateiu R.V."/>
            <person name="Melchiorsen J."/>
            <person name="Gram L."/>
            <person name="Overmann J."/>
            <person name="Freese H.M."/>
        </authorList>
    </citation>
    <scope>NUCLEOTIDE SEQUENCE [LARGE SCALE GENOMIC DNA]</scope>
    <source>
        <strain evidence="1 2">P63</strain>
    </source>
</reference>
<protein>
    <submittedName>
        <fullName evidence="1">Uncharacterized protein</fullName>
    </submittedName>
</protein>
<evidence type="ECO:0000313" key="2">
    <source>
        <dbReference type="Proteomes" id="UP000217545"/>
    </source>
</evidence>
<organism evidence="1 2">
    <name type="scientific">Phaeobacter gallaeciensis</name>
    <dbReference type="NCBI Taxonomy" id="60890"/>
    <lineage>
        <taxon>Bacteria</taxon>
        <taxon>Pseudomonadati</taxon>
        <taxon>Pseudomonadota</taxon>
        <taxon>Alphaproteobacteria</taxon>
        <taxon>Rhodobacterales</taxon>
        <taxon>Roseobacteraceae</taxon>
        <taxon>Phaeobacter</taxon>
    </lineage>
</organism>
<gene>
    <name evidence="1" type="ORF">PhaeoP63_00442</name>
</gene>
<dbReference type="EMBL" id="CP010784">
    <property type="protein sequence ID" value="ATF04551.1"/>
    <property type="molecule type" value="Genomic_DNA"/>
</dbReference>
<dbReference type="AlphaFoldDB" id="A0AAD0EBQ5"/>
<dbReference type="Proteomes" id="UP000217545">
    <property type="component" value="Chromosome"/>
</dbReference>
<proteinExistence type="predicted"/>
<accession>A0AAD0EBQ5</accession>